<evidence type="ECO:0000313" key="9">
    <source>
        <dbReference type="EMBL" id="MDN7130242.1"/>
    </source>
</evidence>
<evidence type="ECO:0000259" key="7">
    <source>
        <dbReference type="PROSITE" id="PS50887"/>
    </source>
</evidence>
<dbReference type="CDD" id="cd01949">
    <property type="entry name" value="GGDEF"/>
    <property type="match status" value="1"/>
</dbReference>
<dbReference type="InterPro" id="IPR015943">
    <property type="entry name" value="WD40/YVTN_repeat-like_dom_sf"/>
</dbReference>
<evidence type="ECO:0000256" key="2">
    <source>
        <dbReference type="ARBA" id="ARBA00012528"/>
    </source>
</evidence>
<keyword evidence="10" id="KW-1185">Reference proteome</keyword>
<dbReference type="Gene3D" id="3.30.70.270">
    <property type="match status" value="1"/>
</dbReference>
<gene>
    <name evidence="8" type="ORF">J6I90_11370</name>
    <name evidence="9" type="ORF">J6I92_10185</name>
</gene>
<comment type="catalytic activity">
    <reaction evidence="3">
        <text>2 GTP = 3',3'-c-di-GMP + 2 diphosphate</text>
        <dbReference type="Rhea" id="RHEA:24898"/>
        <dbReference type="ChEBI" id="CHEBI:33019"/>
        <dbReference type="ChEBI" id="CHEBI:37565"/>
        <dbReference type="ChEBI" id="CHEBI:58805"/>
        <dbReference type="EC" id="2.7.7.65"/>
    </reaction>
</comment>
<keyword evidence="5" id="KW-0472">Membrane</keyword>
<dbReference type="Pfam" id="PF00990">
    <property type="entry name" value="GGDEF"/>
    <property type="match status" value="1"/>
</dbReference>
<dbReference type="EMBL" id="JAGGJC010000004">
    <property type="protein sequence ID" value="MDN7130242.1"/>
    <property type="molecule type" value="Genomic_DNA"/>
</dbReference>
<dbReference type="Proteomes" id="UP001169491">
    <property type="component" value="Unassembled WGS sequence"/>
</dbReference>
<dbReference type="InterPro" id="IPR011123">
    <property type="entry name" value="Y_Y_Y"/>
</dbReference>
<dbReference type="Gene3D" id="2.60.40.10">
    <property type="entry name" value="Immunoglobulins"/>
    <property type="match status" value="1"/>
</dbReference>
<protein>
    <recommendedName>
        <fullName evidence="2">diguanylate cyclase</fullName>
        <ecNumber evidence="2">2.7.7.65</ecNumber>
    </recommendedName>
</protein>
<evidence type="ECO:0000313" key="8">
    <source>
        <dbReference type="EMBL" id="MDN7125484.1"/>
    </source>
</evidence>
<reference evidence="10 11" key="1">
    <citation type="submission" date="2021-03" db="EMBL/GenBank/DDBJ databases">
        <title>Pseudidiomarina terrestris, a new bacterium isolated from saline soil.</title>
        <authorList>
            <person name="Galisteo C."/>
            <person name="De La Haba R."/>
            <person name="Sanchez-Porro C."/>
            <person name="Ventosa A."/>
        </authorList>
    </citation>
    <scope>NUCLEOTIDE SEQUENCE [LARGE SCALE GENOMIC DNA]</scope>
    <source>
        <strain evidence="8 11">1APP75-32.1</strain>
        <strain evidence="10">1APR75-15</strain>
        <strain evidence="9">1ASR75-15</strain>
    </source>
</reference>
<dbReference type="Proteomes" id="UP001169492">
    <property type="component" value="Unassembled WGS sequence"/>
</dbReference>
<organism evidence="8 11">
    <name type="scientific">Pseudidiomarina terrestris</name>
    <dbReference type="NCBI Taxonomy" id="2820060"/>
    <lineage>
        <taxon>Bacteria</taxon>
        <taxon>Pseudomonadati</taxon>
        <taxon>Pseudomonadota</taxon>
        <taxon>Gammaproteobacteria</taxon>
        <taxon>Alteromonadales</taxon>
        <taxon>Idiomarinaceae</taxon>
        <taxon>Pseudidiomarina</taxon>
    </lineage>
</organism>
<feature type="coiled-coil region" evidence="4">
    <location>
        <begin position="806"/>
        <end position="833"/>
    </location>
</feature>
<dbReference type="FunFam" id="3.30.70.270:FF:000001">
    <property type="entry name" value="Diguanylate cyclase domain protein"/>
    <property type="match status" value="1"/>
</dbReference>
<evidence type="ECO:0000256" key="5">
    <source>
        <dbReference type="SAM" id="Phobius"/>
    </source>
</evidence>
<dbReference type="InterPro" id="IPR000160">
    <property type="entry name" value="GGDEF_dom"/>
</dbReference>
<keyword evidence="5" id="KW-0812">Transmembrane</keyword>
<name>A0AAW7R2G8_9GAMM</name>
<dbReference type="EC" id="2.7.7.65" evidence="2"/>
<evidence type="ECO:0000256" key="3">
    <source>
        <dbReference type="ARBA" id="ARBA00034247"/>
    </source>
</evidence>
<comment type="caution">
    <text evidence="8">The sequence shown here is derived from an EMBL/GenBank/DDBJ whole genome shotgun (WGS) entry which is preliminary data.</text>
</comment>
<feature type="transmembrane region" description="Helical" evidence="5">
    <location>
        <begin position="780"/>
        <end position="802"/>
    </location>
</feature>
<feature type="signal peptide" evidence="6">
    <location>
        <begin position="1"/>
        <end position="24"/>
    </location>
</feature>
<dbReference type="SMART" id="SM00267">
    <property type="entry name" value="GGDEF"/>
    <property type="match status" value="1"/>
</dbReference>
<feature type="domain" description="GGDEF" evidence="7">
    <location>
        <begin position="861"/>
        <end position="994"/>
    </location>
</feature>
<keyword evidence="8" id="KW-0808">Transferase</keyword>
<dbReference type="InterPro" id="IPR029787">
    <property type="entry name" value="Nucleotide_cyclase"/>
</dbReference>
<proteinExistence type="predicted"/>
<evidence type="ECO:0000256" key="1">
    <source>
        <dbReference type="ARBA" id="ARBA00001946"/>
    </source>
</evidence>
<dbReference type="PANTHER" id="PTHR45138">
    <property type="entry name" value="REGULATORY COMPONENTS OF SENSORY TRANSDUCTION SYSTEM"/>
    <property type="match status" value="1"/>
</dbReference>
<dbReference type="InterPro" id="IPR050469">
    <property type="entry name" value="Diguanylate_Cyclase"/>
</dbReference>
<evidence type="ECO:0000256" key="6">
    <source>
        <dbReference type="SAM" id="SignalP"/>
    </source>
</evidence>
<evidence type="ECO:0000256" key="4">
    <source>
        <dbReference type="SAM" id="Coils"/>
    </source>
</evidence>
<dbReference type="AlphaFoldDB" id="A0AAW7R2G8"/>
<dbReference type="Pfam" id="PF07494">
    <property type="entry name" value="Reg_prop"/>
    <property type="match status" value="1"/>
</dbReference>
<comment type="cofactor">
    <cofactor evidence="1">
        <name>Mg(2+)</name>
        <dbReference type="ChEBI" id="CHEBI:18420"/>
    </cofactor>
</comment>
<sequence length="1008" mass="113002">MRTSIYTLFLTALSWLSLLTTAQASEFDEFHRLSDQLGGRQSSVYAIYRGANDFLWFASDTDGVLRYDGYDYVSWSSQLIPSGERVSYSSLLITPDDTLWAATWGHGLANWHVAASAAGSFSLRPEDPSSLRDDRVQTLYYDAKERLWVGTLNGLSYLVMTDKAKWQTRGLPAGHPLRTERIWWLTESSDYLWVATSQGLYRLTPDLKEWQHYLLNPAEQGPNRRNEIRTLAVFDSEVWVGTDFGVFFFDQQREEFVPVRYPQGYENLGQVRSNVLAQDPFATDANTFWSGGSDGLHLIDRQRREYVRLDQEWGKLKGVDVRAIAFDSVSDMWVGARDQGIFVGRRDRQDFTETLSAAHLSQLGLAEQRATYAVHYSANNDLWLGTTAGVAHRDAQSQNWRLLSFPDDESVNQVETIYSDSHGNLWVATNTRLYRTHVDKPEQLRRVTHIHDQLELSDQAVNAILETDQNQLLLGFWGQGIAIYDPVLQQAEWQFRELQGLRGNQVYDLVHLPQYGQFMVTRYSGVFQRSPDSQQWQSYKIKENGGDDYLCAYAEPPATLWLCSSEGAWRINLADRSRTLISMADGLPSDRVVGIYSDQQGYTWLLTSLGFARYDEAADSIINFGLNDGLPSEAMLRQAVSQSPAGEMTVGSVQGAFSYTPAELTLNTQPPQVALTKLMISGQDSTSLLGFSNYAMTLAPEDRSFTVHYSVMDFHDTARNSGRFRLLGASDEWSEWSLSREISFASLAPGDYVLQIEGRNSQGIVSGLPAELKIRVLKPWWQTSWAIGLALALLALSLYVLLRLRFRALEAANKRLDDEVQARTRELELANAQLRTQSETDPLTGLLNRRGFSERFRRLQQPLALVLLDVDHFKQVNDQLGHDVGDQVLKQIAGVLGERLRKQDIAGRWGGEEFIVMLPNTDLTSATGVCEALREGIASLVTAAEGHHVQVTATFGVTATDDVAATLVDCLKQADAALYQGKAGGRNQVVAAQVDAVLSGSGTRYSNR</sequence>
<dbReference type="RefSeq" id="WP_301775014.1">
    <property type="nucleotide sequence ID" value="NZ_JAGGJB010000006.1"/>
</dbReference>
<dbReference type="Gene3D" id="2.130.10.10">
    <property type="entry name" value="YVTN repeat-like/Quinoprotein amine dehydrogenase"/>
    <property type="match status" value="3"/>
</dbReference>
<dbReference type="InterPro" id="IPR011110">
    <property type="entry name" value="Reg_prop"/>
</dbReference>
<dbReference type="SUPFAM" id="SSF63829">
    <property type="entry name" value="Calcium-dependent phosphotriesterase"/>
    <property type="match status" value="2"/>
</dbReference>
<dbReference type="Pfam" id="PF07495">
    <property type="entry name" value="Y_Y_Y"/>
    <property type="match status" value="1"/>
</dbReference>
<keyword evidence="4" id="KW-0175">Coiled coil</keyword>
<dbReference type="PANTHER" id="PTHR45138:SF9">
    <property type="entry name" value="DIGUANYLATE CYCLASE DGCM-RELATED"/>
    <property type="match status" value="1"/>
</dbReference>
<evidence type="ECO:0000313" key="10">
    <source>
        <dbReference type="Proteomes" id="UP001169491"/>
    </source>
</evidence>
<dbReference type="NCBIfam" id="TIGR00254">
    <property type="entry name" value="GGDEF"/>
    <property type="match status" value="1"/>
</dbReference>
<feature type="chain" id="PRO_5043891394" description="diguanylate cyclase" evidence="6">
    <location>
        <begin position="25"/>
        <end position="1008"/>
    </location>
</feature>
<dbReference type="InterPro" id="IPR043128">
    <property type="entry name" value="Rev_trsase/Diguanyl_cyclase"/>
</dbReference>
<dbReference type="PROSITE" id="PS50887">
    <property type="entry name" value="GGDEF"/>
    <property type="match status" value="1"/>
</dbReference>
<dbReference type="EMBL" id="JAGGJB010000006">
    <property type="protein sequence ID" value="MDN7125484.1"/>
    <property type="molecule type" value="Genomic_DNA"/>
</dbReference>
<keyword evidence="8" id="KW-0548">Nucleotidyltransferase</keyword>
<dbReference type="SUPFAM" id="SSF101898">
    <property type="entry name" value="NHL repeat"/>
    <property type="match status" value="1"/>
</dbReference>
<keyword evidence="5" id="KW-1133">Transmembrane helix</keyword>
<dbReference type="GO" id="GO:0052621">
    <property type="term" value="F:diguanylate cyclase activity"/>
    <property type="evidence" value="ECO:0007669"/>
    <property type="project" value="UniProtKB-EC"/>
</dbReference>
<keyword evidence="6" id="KW-0732">Signal</keyword>
<accession>A0AAW7R2G8</accession>
<evidence type="ECO:0000313" key="11">
    <source>
        <dbReference type="Proteomes" id="UP001169492"/>
    </source>
</evidence>
<dbReference type="SUPFAM" id="SSF55073">
    <property type="entry name" value="Nucleotide cyclase"/>
    <property type="match status" value="1"/>
</dbReference>
<dbReference type="InterPro" id="IPR013783">
    <property type="entry name" value="Ig-like_fold"/>
</dbReference>